<evidence type="ECO:0000256" key="1">
    <source>
        <dbReference type="ARBA" id="ARBA00022598"/>
    </source>
</evidence>
<keyword evidence="4" id="KW-0648">Protein biosynthesis</keyword>
<dbReference type="Proteomes" id="UP000229459">
    <property type="component" value="Unassembled WGS sequence"/>
</dbReference>
<dbReference type="GO" id="GO:0005524">
    <property type="term" value="F:ATP binding"/>
    <property type="evidence" value="ECO:0007669"/>
    <property type="project" value="UniProtKB-KW"/>
</dbReference>
<dbReference type="EC" id="6.1.1.20" evidence="7"/>
<feature type="domain" description="Phenylalanyl-tRNA synthetase" evidence="6">
    <location>
        <begin position="45"/>
        <end position="203"/>
    </location>
</feature>
<gene>
    <name evidence="7" type="primary">pheS</name>
    <name evidence="7" type="ORF">COX08_00370</name>
</gene>
<proteinExistence type="predicted"/>
<keyword evidence="2" id="KW-0547">Nucleotide-binding</keyword>
<dbReference type="AlphaFoldDB" id="A0A2H0B7E4"/>
<dbReference type="InterPro" id="IPR045864">
    <property type="entry name" value="aa-tRNA-synth_II/BPL/LPL"/>
</dbReference>
<protein>
    <submittedName>
        <fullName evidence="7">Phenylalanine--tRNA ligase subunit alpha</fullName>
        <ecNumber evidence="7">6.1.1.20</ecNumber>
    </submittedName>
</protein>
<dbReference type="EMBL" id="PCSR01000009">
    <property type="protein sequence ID" value="PIP53544.1"/>
    <property type="molecule type" value="Genomic_DNA"/>
</dbReference>
<dbReference type="Pfam" id="PF01409">
    <property type="entry name" value="tRNA-synt_2d"/>
    <property type="match status" value="1"/>
</dbReference>
<keyword evidence="1 7" id="KW-0436">Ligase</keyword>
<dbReference type="Gene3D" id="3.30.930.10">
    <property type="entry name" value="Bira Bifunctional Protein, Domain 2"/>
    <property type="match status" value="1"/>
</dbReference>
<evidence type="ECO:0000313" key="7">
    <source>
        <dbReference type="EMBL" id="PIP53544.1"/>
    </source>
</evidence>
<evidence type="ECO:0000313" key="8">
    <source>
        <dbReference type="Proteomes" id="UP000229459"/>
    </source>
</evidence>
<dbReference type="GO" id="GO:0006412">
    <property type="term" value="P:translation"/>
    <property type="evidence" value="ECO:0007669"/>
    <property type="project" value="UniProtKB-KW"/>
</dbReference>
<dbReference type="GO" id="GO:0000049">
    <property type="term" value="F:tRNA binding"/>
    <property type="evidence" value="ECO:0007669"/>
    <property type="project" value="InterPro"/>
</dbReference>
<evidence type="ECO:0000256" key="3">
    <source>
        <dbReference type="ARBA" id="ARBA00022840"/>
    </source>
</evidence>
<evidence type="ECO:0000256" key="5">
    <source>
        <dbReference type="ARBA" id="ARBA00023146"/>
    </source>
</evidence>
<comment type="caution">
    <text evidence="7">The sequence shown here is derived from an EMBL/GenBank/DDBJ whole genome shotgun (WGS) entry which is preliminary data.</text>
</comment>
<reference evidence="7 8" key="1">
    <citation type="submission" date="2017-09" db="EMBL/GenBank/DDBJ databases">
        <title>Depth-based differentiation of microbial function through sediment-hosted aquifers and enrichment of novel symbionts in the deep terrestrial subsurface.</title>
        <authorList>
            <person name="Probst A.J."/>
            <person name="Ladd B."/>
            <person name="Jarett J.K."/>
            <person name="Geller-Mcgrath D.E."/>
            <person name="Sieber C.M."/>
            <person name="Emerson J.B."/>
            <person name="Anantharaman K."/>
            <person name="Thomas B.C."/>
            <person name="Malmstrom R."/>
            <person name="Stieglmeier M."/>
            <person name="Klingl A."/>
            <person name="Woyke T."/>
            <person name="Ryan C.M."/>
            <person name="Banfield J.F."/>
        </authorList>
    </citation>
    <scope>NUCLEOTIDE SEQUENCE [LARGE SCALE GENOMIC DNA]</scope>
    <source>
        <strain evidence="7">CG23_combo_of_CG06-09_8_20_14_all_34_8</strain>
    </source>
</reference>
<keyword evidence="5" id="KW-0030">Aminoacyl-tRNA synthetase</keyword>
<dbReference type="InterPro" id="IPR002319">
    <property type="entry name" value="Phenylalanyl-tRNA_Synthase"/>
</dbReference>
<organism evidence="7 8">
    <name type="scientific">Candidatus Beckwithbacteria bacterium CG23_combo_of_CG06-09_8_20_14_all_34_8</name>
    <dbReference type="NCBI Taxonomy" id="1974497"/>
    <lineage>
        <taxon>Bacteria</taxon>
        <taxon>Candidatus Beckwithiibacteriota</taxon>
    </lineage>
</organism>
<feature type="non-terminal residue" evidence="7">
    <location>
        <position position="203"/>
    </location>
</feature>
<dbReference type="GO" id="GO:0004826">
    <property type="term" value="F:phenylalanine-tRNA ligase activity"/>
    <property type="evidence" value="ECO:0007669"/>
    <property type="project" value="UniProtKB-EC"/>
</dbReference>
<evidence type="ECO:0000256" key="2">
    <source>
        <dbReference type="ARBA" id="ARBA00022741"/>
    </source>
</evidence>
<keyword evidence="3" id="KW-0067">ATP-binding</keyword>
<dbReference type="SUPFAM" id="SSF55681">
    <property type="entry name" value="Class II aaRS and biotin synthetases"/>
    <property type="match status" value="1"/>
</dbReference>
<name>A0A2H0B7E4_9BACT</name>
<evidence type="ECO:0000259" key="6">
    <source>
        <dbReference type="Pfam" id="PF01409"/>
    </source>
</evidence>
<accession>A0A2H0B7E4</accession>
<evidence type="ECO:0000256" key="4">
    <source>
        <dbReference type="ARBA" id="ARBA00022917"/>
    </source>
</evidence>
<dbReference type="GO" id="GO:0043039">
    <property type="term" value="P:tRNA aminoacylation"/>
    <property type="evidence" value="ECO:0007669"/>
    <property type="project" value="InterPro"/>
</dbReference>
<sequence>MKELTSQQKINFGQNWNLVKNDLDKAFSDKLSQFNQGIEKKVYFDPTLPGIKPPQGHLHLVTQAIEDISDIFGHIGFTRARYPEIDWDYYAFEALNMPADHPARDEWETLFVDQQPDTKMGKVVLTPHTSNGQVREMLRVNSKPPIRMINIAKCYRRQQDISHAVMFHQFEGLVVDKGINISHLKGTMDYFVKSFYGPNRETR</sequence>